<organism evidence="1 2">
    <name type="scientific">Choristoneura fumiferana</name>
    <name type="common">Spruce budworm moth</name>
    <name type="synonym">Archips fumiferana</name>
    <dbReference type="NCBI Taxonomy" id="7141"/>
    <lineage>
        <taxon>Eukaryota</taxon>
        <taxon>Metazoa</taxon>
        <taxon>Ecdysozoa</taxon>
        <taxon>Arthropoda</taxon>
        <taxon>Hexapoda</taxon>
        <taxon>Insecta</taxon>
        <taxon>Pterygota</taxon>
        <taxon>Neoptera</taxon>
        <taxon>Endopterygota</taxon>
        <taxon>Lepidoptera</taxon>
        <taxon>Glossata</taxon>
        <taxon>Ditrysia</taxon>
        <taxon>Tortricoidea</taxon>
        <taxon>Tortricidae</taxon>
        <taxon>Tortricinae</taxon>
        <taxon>Choristoneura</taxon>
    </lineage>
</organism>
<protein>
    <submittedName>
        <fullName evidence="1">Uncharacterized protein</fullName>
    </submittedName>
</protein>
<dbReference type="Proteomes" id="UP001064048">
    <property type="component" value="Chromosome Z"/>
</dbReference>
<keyword evidence="2" id="KW-1185">Reference proteome</keyword>
<dbReference type="EMBL" id="CM046131">
    <property type="protein sequence ID" value="KAI8429910.1"/>
    <property type="molecule type" value="Genomic_DNA"/>
</dbReference>
<gene>
    <name evidence="1" type="ORF">MSG28_000385</name>
</gene>
<evidence type="ECO:0000313" key="1">
    <source>
        <dbReference type="EMBL" id="KAI8429910.1"/>
    </source>
</evidence>
<evidence type="ECO:0000313" key="2">
    <source>
        <dbReference type="Proteomes" id="UP001064048"/>
    </source>
</evidence>
<proteinExistence type="predicted"/>
<reference evidence="1 2" key="1">
    <citation type="journal article" date="2022" name="Genome Biol. Evol.">
        <title>The Spruce Budworm Genome: Reconstructing the Evolutionary History of Antifreeze Proteins.</title>
        <authorList>
            <person name="Beliveau C."/>
            <person name="Gagne P."/>
            <person name="Picq S."/>
            <person name="Vernygora O."/>
            <person name="Keeling C.I."/>
            <person name="Pinkney K."/>
            <person name="Doucet D."/>
            <person name="Wen F."/>
            <person name="Johnston J.S."/>
            <person name="Maaroufi H."/>
            <person name="Boyle B."/>
            <person name="Laroche J."/>
            <person name="Dewar K."/>
            <person name="Juretic N."/>
            <person name="Blackburn G."/>
            <person name="Nisole A."/>
            <person name="Brunet B."/>
            <person name="Brandao M."/>
            <person name="Lumley L."/>
            <person name="Duan J."/>
            <person name="Quan G."/>
            <person name="Lucarotti C.J."/>
            <person name="Roe A.D."/>
            <person name="Sperling F.A.H."/>
            <person name="Levesque R.C."/>
            <person name="Cusson M."/>
        </authorList>
    </citation>
    <scope>NUCLEOTIDE SEQUENCE [LARGE SCALE GENOMIC DNA]</scope>
    <source>
        <strain evidence="1">Glfc:IPQL:Cfum</strain>
    </source>
</reference>
<name>A0ACC0K0X7_CHOFU</name>
<sequence length="310" mass="35680">MRKYQFYLSFQDNIFGVEVGGEFHRLLFRLGDIEFRYGNSCIAQQRVADVFVYVQVADLLRSRPYWLVTDGKLKNPKFIQIGLWMVCFNGFEEVHHWYDTVFTGCWWIFEEEYYIIHDTLLPGFFIATQFFFTISLCCVLASIFMTYLYLQKDKDDDNYLTLLVTLGTTLVIGETMKNRSLAGNCGIGVFVIALVTVALAFGTPSWLVSDDRIRGARLDRSLPDPLDQYQRRFFVGCRFHDCNSIFFHIMSLGSIDISDSSWSFGLGVVGAVSCLVTAALFLTEANIQRKKRNKLKESQAQFEMEHDSKA</sequence>
<comment type="caution">
    <text evidence="1">The sequence shown here is derived from an EMBL/GenBank/DDBJ whole genome shotgun (WGS) entry which is preliminary data.</text>
</comment>
<accession>A0ACC0K0X7</accession>